<feature type="transmembrane region" description="Helical" evidence="13">
    <location>
        <begin position="283"/>
        <end position="306"/>
    </location>
</feature>
<evidence type="ECO:0000259" key="14">
    <source>
        <dbReference type="SMART" id="SM01420"/>
    </source>
</evidence>
<dbReference type="GO" id="GO:0005262">
    <property type="term" value="F:calcium channel activity"/>
    <property type="evidence" value="ECO:0007669"/>
    <property type="project" value="InterPro"/>
</dbReference>
<feature type="repeat" description="ANK" evidence="11">
    <location>
        <begin position="115"/>
        <end position="147"/>
    </location>
</feature>
<evidence type="ECO:0000256" key="10">
    <source>
        <dbReference type="ARBA" id="ARBA00036634"/>
    </source>
</evidence>
<organism>
    <name type="scientific">Branchiostoma floridae</name>
    <name type="common">Florida lancelet</name>
    <name type="synonym">Amphioxus</name>
    <dbReference type="NCBI Taxonomy" id="7739"/>
    <lineage>
        <taxon>Eukaryota</taxon>
        <taxon>Metazoa</taxon>
        <taxon>Chordata</taxon>
        <taxon>Cephalochordata</taxon>
        <taxon>Leptocardii</taxon>
        <taxon>Amphioxiformes</taxon>
        <taxon>Branchiostomatidae</taxon>
        <taxon>Branchiostoma</taxon>
    </lineage>
</organism>
<dbReference type="PANTHER" id="PTHR10117:SF54">
    <property type="entry name" value="TRANSIENT RECEPTOR POTENTIAL-GAMMA PROTEIN"/>
    <property type="match status" value="1"/>
</dbReference>
<evidence type="ECO:0000256" key="9">
    <source>
        <dbReference type="ARBA" id="ARBA00023303"/>
    </source>
</evidence>
<evidence type="ECO:0000256" key="2">
    <source>
        <dbReference type="ARBA" id="ARBA00022448"/>
    </source>
</evidence>
<reference evidence="15" key="1">
    <citation type="journal article" date="2008" name="Nature">
        <title>The amphioxus genome and the evolution of the chordate karyotype.</title>
        <authorList>
            <consortium name="US DOE Joint Genome Institute (JGI-PGF)"/>
            <person name="Putnam N.H."/>
            <person name="Butts T."/>
            <person name="Ferrier D.E.K."/>
            <person name="Furlong R.F."/>
            <person name="Hellsten U."/>
            <person name="Kawashima T."/>
            <person name="Robinson-Rechavi M."/>
            <person name="Shoguchi E."/>
            <person name="Terry A."/>
            <person name="Yu J.-K."/>
            <person name="Benito-Gutierrez E.L."/>
            <person name="Dubchak I."/>
            <person name="Garcia-Fernandez J."/>
            <person name="Gibson-Brown J.J."/>
            <person name="Grigoriev I.V."/>
            <person name="Horton A.C."/>
            <person name="de Jong P.J."/>
            <person name="Jurka J."/>
            <person name="Kapitonov V.V."/>
            <person name="Kohara Y."/>
            <person name="Kuroki Y."/>
            <person name="Lindquist E."/>
            <person name="Lucas S."/>
            <person name="Osoegawa K."/>
            <person name="Pennacchio L.A."/>
            <person name="Salamov A.A."/>
            <person name="Satou Y."/>
            <person name="Sauka-Spengler T."/>
            <person name="Schmutz J."/>
            <person name="Shin-I T."/>
            <person name="Toyoda A."/>
            <person name="Bronner-Fraser M."/>
            <person name="Fujiyama A."/>
            <person name="Holland L.Z."/>
            <person name="Holland P.W.H."/>
            <person name="Satoh N."/>
            <person name="Rokhsar D.S."/>
        </authorList>
    </citation>
    <scope>NUCLEOTIDE SEQUENCE [LARGE SCALE GENOMIC DNA]</scope>
    <source>
        <strain evidence="15">S238N-H82</strain>
        <tissue evidence="15">Testes</tissue>
    </source>
</reference>
<feature type="transmembrane region" description="Helical" evidence="13">
    <location>
        <begin position="508"/>
        <end position="533"/>
    </location>
</feature>
<dbReference type="SMART" id="SM01420">
    <property type="entry name" value="TRP_2"/>
    <property type="match status" value="1"/>
</dbReference>
<dbReference type="PANTHER" id="PTHR10117">
    <property type="entry name" value="TRANSIENT RECEPTOR POTENTIAL CHANNEL"/>
    <property type="match status" value="1"/>
</dbReference>
<protein>
    <recommendedName>
        <fullName evidence="14">Transient receptor ion channel domain-containing protein</fullName>
    </recommendedName>
</protein>
<evidence type="ECO:0000256" key="8">
    <source>
        <dbReference type="ARBA" id="ARBA00023136"/>
    </source>
</evidence>
<keyword evidence="9" id="KW-0407">Ion channel</keyword>
<dbReference type="InterPro" id="IPR013555">
    <property type="entry name" value="TRP_dom"/>
</dbReference>
<dbReference type="PROSITE" id="PS50088">
    <property type="entry name" value="ANK_REPEAT"/>
    <property type="match status" value="1"/>
</dbReference>
<dbReference type="InterPro" id="IPR002153">
    <property type="entry name" value="TRPC_channel"/>
</dbReference>
<feature type="transmembrane region" description="Helical" evidence="13">
    <location>
        <begin position="613"/>
        <end position="635"/>
    </location>
</feature>
<dbReference type="Pfam" id="PF08344">
    <property type="entry name" value="TRP_2"/>
    <property type="match status" value="1"/>
</dbReference>
<accession>C3Z2K5</accession>
<dbReference type="AlphaFoldDB" id="C3Z2K5"/>
<keyword evidence="6 11" id="KW-0040">ANK repeat</keyword>
<evidence type="ECO:0000256" key="5">
    <source>
        <dbReference type="ARBA" id="ARBA00022989"/>
    </source>
</evidence>
<dbReference type="InterPro" id="IPR005821">
    <property type="entry name" value="Ion_trans_dom"/>
</dbReference>
<dbReference type="eggNOG" id="KOG3609">
    <property type="taxonomic scope" value="Eukaryota"/>
</dbReference>
<keyword evidence="5 13" id="KW-1133">Transmembrane helix</keyword>
<evidence type="ECO:0000256" key="1">
    <source>
        <dbReference type="ARBA" id="ARBA00004141"/>
    </source>
</evidence>
<dbReference type="SMART" id="SM00248">
    <property type="entry name" value="ANK"/>
    <property type="match status" value="2"/>
</dbReference>
<dbReference type="PRINTS" id="PR01097">
    <property type="entry name" value="TRNSRECEPTRP"/>
</dbReference>
<evidence type="ECO:0000256" key="4">
    <source>
        <dbReference type="ARBA" id="ARBA00022737"/>
    </source>
</evidence>
<dbReference type="Pfam" id="PF12796">
    <property type="entry name" value="Ank_2"/>
    <property type="match status" value="1"/>
</dbReference>
<name>C3Z2K5_BRAFL</name>
<feature type="transmembrane region" description="Helical" evidence="13">
    <location>
        <begin position="318"/>
        <end position="342"/>
    </location>
</feature>
<keyword evidence="8 13" id="KW-0472">Membrane</keyword>
<dbReference type="InParanoid" id="C3Z2K5"/>
<evidence type="ECO:0000256" key="6">
    <source>
        <dbReference type="ARBA" id="ARBA00023043"/>
    </source>
</evidence>
<feature type="coiled-coil region" evidence="12">
    <location>
        <begin position="190"/>
        <end position="217"/>
    </location>
</feature>
<sequence>MAQKMERAFLSAVRNNAVEELAALIADADFNPDVSIDIPGLRDEFGRTAVEVAVDSGSLEAAEMLLEHGVPTGRALLYAIDKENVEAVKLLLDRNTSGDEAFSGGIEMEDCAFHPEMTPVKLAATRNNFHILKLLLDRGFPVPSPDSYQWTTVQTSRAWLTAYRAICSPSLILLTSPDPFRTCFRTARALRNACWKREQYRAQLEELADQCETFACELLDEVRDSDELDTVLEFHHEEATDKDLHCGTLEVAVEMEQKKYAVKLNSGDLHDLLDSKAAQQWAMWQWVLFMVAVAILHPFLTILNILAPTTKALMTIPIIRGMCWFFSVADLLIVLTVEAQMYRVSNEEIDKMVQNIPTSGLRLSWTQAVIFIWMSGFTVDQINKVWYQGLRRYFKSFWNLLDFMAVALYTTYATLRFLAIVQVRYFLVDMRFSSVFHCYGSKNSRTVFHPSYFATPRAKWNSFQPVMVADALYAVFTMTVFLRAMYFMRMSRNMGSLQISFGRMVLDIIKFVIFLGLVDIAFACGFNQLYWFYGSVHNYLCEKHHQSNLQNVDCSKAHGYGTLSSTILTLFWAEFGISDLSMLELKPRPSPVEALQIQDQPVFTEVVGTVMFAMYQVVAVVVLLNLLIAIMTTSYQMTEDNKDREWAYSFVSDTLSVIRGNLSLPPPFNLLMMLKTSLVCLFSSSPSGGTEFELSTPSEHQKYKTVIDKLAKRYRLRKERETTD</sequence>
<keyword evidence="2" id="KW-0813">Transport</keyword>
<comment type="subcellular location">
    <subcellularLocation>
        <location evidence="1">Membrane</location>
        <topology evidence="1">Multi-pass membrane protein</topology>
    </subcellularLocation>
</comment>
<evidence type="ECO:0000256" key="12">
    <source>
        <dbReference type="SAM" id="Coils"/>
    </source>
</evidence>
<keyword evidence="12" id="KW-0175">Coiled coil</keyword>
<dbReference type="GO" id="GO:0016020">
    <property type="term" value="C:membrane"/>
    <property type="evidence" value="ECO:0007669"/>
    <property type="project" value="UniProtKB-SubCell"/>
</dbReference>
<keyword evidence="4" id="KW-0677">Repeat</keyword>
<dbReference type="Gene3D" id="1.25.40.20">
    <property type="entry name" value="Ankyrin repeat-containing domain"/>
    <property type="match status" value="1"/>
</dbReference>
<evidence type="ECO:0000256" key="11">
    <source>
        <dbReference type="PROSITE-ProRule" id="PRU00023"/>
    </source>
</evidence>
<keyword evidence="7" id="KW-0406">Ion transport</keyword>
<dbReference type="Pfam" id="PF00520">
    <property type="entry name" value="Ion_trans"/>
    <property type="match status" value="1"/>
</dbReference>
<feature type="transmembrane region" description="Helical" evidence="13">
    <location>
        <begin position="466"/>
        <end position="487"/>
    </location>
</feature>
<proteinExistence type="predicted"/>
<evidence type="ECO:0000256" key="13">
    <source>
        <dbReference type="SAM" id="Phobius"/>
    </source>
</evidence>
<feature type="transmembrane region" description="Helical" evidence="13">
    <location>
        <begin position="400"/>
        <end position="427"/>
    </location>
</feature>
<dbReference type="FunFam" id="1.25.40.20:FF:000901">
    <property type="entry name" value="Uncharacterized protein"/>
    <property type="match status" value="1"/>
</dbReference>
<dbReference type="SUPFAM" id="SSF48403">
    <property type="entry name" value="Ankyrin repeat"/>
    <property type="match status" value="1"/>
</dbReference>
<comment type="catalytic activity">
    <reaction evidence="10">
        <text>Ca(2+)(in) = Ca(2+)(out)</text>
        <dbReference type="Rhea" id="RHEA:29671"/>
        <dbReference type="ChEBI" id="CHEBI:29108"/>
    </reaction>
</comment>
<dbReference type="InterPro" id="IPR002110">
    <property type="entry name" value="Ankyrin_rpt"/>
</dbReference>
<keyword evidence="3 13" id="KW-0812">Transmembrane</keyword>
<dbReference type="EMBL" id="GG666574">
    <property type="protein sequence ID" value="EEN53256.1"/>
    <property type="molecule type" value="Genomic_DNA"/>
</dbReference>
<evidence type="ECO:0000256" key="3">
    <source>
        <dbReference type="ARBA" id="ARBA00022692"/>
    </source>
</evidence>
<evidence type="ECO:0000313" key="15">
    <source>
        <dbReference type="EMBL" id="EEN53256.1"/>
    </source>
</evidence>
<feature type="domain" description="Transient receptor ion channel" evidence="14">
    <location>
        <begin position="138"/>
        <end position="201"/>
    </location>
</feature>
<dbReference type="InterPro" id="IPR036770">
    <property type="entry name" value="Ankyrin_rpt-contain_sf"/>
</dbReference>
<gene>
    <name evidence="15" type="ORF">BRAFLDRAFT_276240</name>
</gene>
<evidence type="ECO:0000256" key="7">
    <source>
        <dbReference type="ARBA" id="ARBA00023065"/>
    </source>
</evidence>